<dbReference type="EMBL" id="REGN01002528">
    <property type="protein sequence ID" value="RNA27576.1"/>
    <property type="molecule type" value="Genomic_DNA"/>
</dbReference>
<name>A0A3M7RVN9_BRAPC</name>
<dbReference type="Proteomes" id="UP000276133">
    <property type="component" value="Unassembled WGS sequence"/>
</dbReference>
<sequence>MIVLILKFDLKLQFAHSTHSAPQTPKSSHLTPFGASSKITGNFFSPKGYGAILVEDMKCASNIFF</sequence>
<keyword evidence="2" id="KW-1185">Reference proteome</keyword>
<protein>
    <submittedName>
        <fullName evidence="1">Uncharacterized protein</fullName>
    </submittedName>
</protein>
<reference evidence="1 2" key="1">
    <citation type="journal article" date="2018" name="Sci. Rep.">
        <title>Genomic signatures of local adaptation to the degree of environmental predictability in rotifers.</title>
        <authorList>
            <person name="Franch-Gras L."/>
            <person name="Hahn C."/>
            <person name="Garcia-Roger E.M."/>
            <person name="Carmona M.J."/>
            <person name="Serra M."/>
            <person name="Gomez A."/>
        </authorList>
    </citation>
    <scope>NUCLEOTIDE SEQUENCE [LARGE SCALE GENOMIC DNA]</scope>
    <source>
        <strain evidence="1">HYR1</strain>
    </source>
</reference>
<organism evidence="1 2">
    <name type="scientific">Brachionus plicatilis</name>
    <name type="common">Marine rotifer</name>
    <name type="synonym">Brachionus muelleri</name>
    <dbReference type="NCBI Taxonomy" id="10195"/>
    <lineage>
        <taxon>Eukaryota</taxon>
        <taxon>Metazoa</taxon>
        <taxon>Spiralia</taxon>
        <taxon>Gnathifera</taxon>
        <taxon>Rotifera</taxon>
        <taxon>Eurotatoria</taxon>
        <taxon>Monogononta</taxon>
        <taxon>Pseudotrocha</taxon>
        <taxon>Ploima</taxon>
        <taxon>Brachionidae</taxon>
        <taxon>Brachionus</taxon>
    </lineage>
</organism>
<gene>
    <name evidence="1" type="ORF">BpHYR1_032056</name>
</gene>
<evidence type="ECO:0000313" key="1">
    <source>
        <dbReference type="EMBL" id="RNA27576.1"/>
    </source>
</evidence>
<comment type="caution">
    <text evidence="1">The sequence shown here is derived from an EMBL/GenBank/DDBJ whole genome shotgun (WGS) entry which is preliminary data.</text>
</comment>
<proteinExistence type="predicted"/>
<evidence type="ECO:0000313" key="2">
    <source>
        <dbReference type="Proteomes" id="UP000276133"/>
    </source>
</evidence>
<accession>A0A3M7RVN9</accession>
<dbReference type="AlphaFoldDB" id="A0A3M7RVN9"/>